<feature type="zinc finger region" description="C3H1-type" evidence="7">
    <location>
        <begin position="34"/>
        <end position="61"/>
    </location>
</feature>
<evidence type="ECO:0000313" key="11">
    <source>
        <dbReference type="EMBL" id="KAK6487943.1"/>
    </source>
</evidence>
<evidence type="ECO:0000259" key="10">
    <source>
        <dbReference type="PROSITE" id="PS50918"/>
    </source>
</evidence>
<evidence type="ECO:0000256" key="7">
    <source>
        <dbReference type="PROSITE-ProRule" id="PRU00723"/>
    </source>
</evidence>
<dbReference type="Gene3D" id="3.30.1370.210">
    <property type="match status" value="1"/>
</dbReference>
<evidence type="ECO:0000256" key="4">
    <source>
        <dbReference type="ARBA" id="ARBA00022833"/>
    </source>
</evidence>
<keyword evidence="5" id="KW-0539">Nucleus</keyword>
<dbReference type="PANTHER" id="PTHR45740:SF14">
    <property type="entry name" value="NOVEL PROTEIN"/>
    <property type="match status" value="1"/>
</dbReference>
<dbReference type="InterPro" id="IPR036855">
    <property type="entry name" value="Znf_CCCH_sf"/>
</dbReference>
<dbReference type="InterPro" id="IPR004170">
    <property type="entry name" value="WWE_dom"/>
</dbReference>
<name>A0ABR0ZT05_HUSHU</name>
<dbReference type="PROSITE" id="PS50918">
    <property type="entry name" value="WWE"/>
    <property type="match status" value="2"/>
</dbReference>
<feature type="compositionally biased region" description="Acidic residues" evidence="8">
    <location>
        <begin position="9"/>
        <end position="18"/>
    </location>
</feature>
<accession>A0ABR0ZT05</accession>
<sequence length="331" mass="38787">MAFSGHDYYEEDSEDEVSWDSSSEPEIQPDSPRDVHNTPCKFYNRGNCKDGSHCLYLHVCEYYFKGNCKHGIKCKYSHSEDGDDFESQSQEPRDKPYQWQIRSGSKWYDVEMDWIIEAQYSLPSVKGIKLYNTKFGMICINFSAMRVQGKQLGVRRQTFPNSSQKTAWLWYFRGDTKWQILGKQDPQDSSLSFTNADIEREYQRNKHGLFQFSVGTQSYRISFQEMNQINISSKSERRVRRRPVFVVSKHGDSLSTSLSSKRWQYSDSKGSWHDFKHMSCSVQSKDIEDEYQRNPNGKMKFTIGSTFLELDFSAMTQMNLSTGRVRVLRRV</sequence>
<dbReference type="SMART" id="SM00356">
    <property type="entry name" value="ZnF_C3H1"/>
    <property type="match status" value="1"/>
</dbReference>
<evidence type="ECO:0000313" key="12">
    <source>
        <dbReference type="Proteomes" id="UP001369086"/>
    </source>
</evidence>
<feature type="domain" description="WWE" evidence="10">
    <location>
        <begin position="154"/>
        <end position="241"/>
    </location>
</feature>
<evidence type="ECO:0000256" key="1">
    <source>
        <dbReference type="ARBA" id="ARBA00004123"/>
    </source>
</evidence>
<dbReference type="Pfam" id="PF00642">
    <property type="entry name" value="zf-CCCH"/>
    <property type="match status" value="1"/>
</dbReference>
<evidence type="ECO:0000256" key="5">
    <source>
        <dbReference type="ARBA" id="ARBA00023242"/>
    </source>
</evidence>
<dbReference type="PROSITE" id="PS50103">
    <property type="entry name" value="ZF_C3H1"/>
    <property type="match status" value="2"/>
</dbReference>
<comment type="similarity">
    <text evidence="6">Belongs to the ARTD/PARP family.</text>
</comment>
<dbReference type="Pfam" id="PF02825">
    <property type="entry name" value="WWE"/>
    <property type="match status" value="2"/>
</dbReference>
<keyword evidence="3 7" id="KW-0863">Zinc-finger</keyword>
<protein>
    <submittedName>
        <fullName evidence="11">Uncharacterized protein</fullName>
    </submittedName>
</protein>
<evidence type="ECO:0000256" key="2">
    <source>
        <dbReference type="ARBA" id="ARBA00022723"/>
    </source>
</evidence>
<reference evidence="11 12" key="1">
    <citation type="submission" date="2021-05" db="EMBL/GenBank/DDBJ databases">
        <authorList>
            <person name="Zahm M."/>
            <person name="Klopp C."/>
            <person name="Cabau C."/>
            <person name="Kuhl H."/>
            <person name="Suciu R."/>
            <person name="Ciorpac M."/>
            <person name="Holostenco D."/>
            <person name="Gessner J."/>
            <person name="Wuertz S."/>
            <person name="Hohne C."/>
            <person name="Stock M."/>
            <person name="Gislard M."/>
            <person name="Lluch J."/>
            <person name="Milhes M."/>
            <person name="Lampietro C."/>
            <person name="Lopez Roques C."/>
            <person name="Donnadieu C."/>
            <person name="Du K."/>
            <person name="Schartl M."/>
            <person name="Guiguen Y."/>
        </authorList>
    </citation>
    <scope>NUCLEOTIDE SEQUENCE [LARGE SCALE GENOMIC DNA]</scope>
    <source>
        <strain evidence="11">Hh-F2</strain>
        <tissue evidence="11">Blood</tissue>
    </source>
</reference>
<dbReference type="Pfam" id="PF23466">
    <property type="entry name" value="WWE_4"/>
    <property type="match status" value="1"/>
</dbReference>
<feature type="domain" description="C3H1-type" evidence="9">
    <location>
        <begin position="62"/>
        <end position="81"/>
    </location>
</feature>
<dbReference type="Gene3D" id="3.30.720.50">
    <property type="match status" value="2"/>
</dbReference>
<evidence type="ECO:0000259" key="9">
    <source>
        <dbReference type="PROSITE" id="PS50103"/>
    </source>
</evidence>
<gene>
    <name evidence="11" type="ORF">HHUSO_G9265</name>
</gene>
<evidence type="ECO:0000256" key="8">
    <source>
        <dbReference type="SAM" id="MobiDB-lite"/>
    </source>
</evidence>
<dbReference type="SUPFAM" id="SSF90229">
    <property type="entry name" value="CCCH zinc finger"/>
    <property type="match status" value="2"/>
</dbReference>
<comment type="subcellular location">
    <subcellularLocation>
        <location evidence="1">Nucleus</location>
    </subcellularLocation>
</comment>
<dbReference type="Proteomes" id="UP001369086">
    <property type="component" value="Unassembled WGS sequence"/>
</dbReference>
<proteinExistence type="inferred from homology"/>
<feature type="region of interest" description="Disordered" evidence="8">
    <location>
        <begin position="1"/>
        <end position="33"/>
    </location>
</feature>
<dbReference type="SUPFAM" id="SSF117839">
    <property type="entry name" value="WWE domain"/>
    <property type="match status" value="2"/>
</dbReference>
<dbReference type="EMBL" id="JAHFZB010000007">
    <property type="protein sequence ID" value="KAK6487943.1"/>
    <property type="molecule type" value="Genomic_DNA"/>
</dbReference>
<organism evidence="11 12">
    <name type="scientific">Huso huso</name>
    <name type="common">Beluga</name>
    <name type="synonym">Acipenser huso</name>
    <dbReference type="NCBI Taxonomy" id="61971"/>
    <lineage>
        <taxon>Eukaryota</taxon>
        <taxon>Metazoa</taxon>
        <taxon>Chordata</taxon>
        <taxon>Craniata</taxon>
        <taxon>Vertebrata</taxon>
        <taxon>Euteleostomi</taxon>
        <taxon>Actinopterygii</taxon>
        <taxon>Chondrostei</taxon>
        <taxon>Acipenseriformes</taxon>
        <taxon>Acipenseridae</taxon>
        <taxon>Huso</taxon>
    </lineage>
</organism>
<dbReference type="InterPro" id="IPR000571">
    <property type="entry name" value="Znf_CCCH"/>
</dbReference>
<comment type="caution">
    <text evidence="11">The sequence shown here is derived from an EMBL/GenBank/DDBJ whole genome shotgun (WGS) entry which is preliminary data.</text>
</comment>
<keyword evidence="12" id="KW-1185">Reference proteome</keyword>
<dbReference type="InterPro" id="IPR037197">
    <property type="entry name" value="WWE_dom_sf"/>
</dbReference>
<feature type="domain" description="WWE" evidence="10">
    <location>
        <begin position="249"/>
        <end position="330"/>
    </location>
</feature>
<keyword evidence="2 7" id="KW-0479">Metal-binding</keyword>
<evidence type="ECO:0000256" key="3">
    <source>
        <dbReference type="ARBA" id="ARBA00022771"/>
    </source>
</evidence>
<keyword evidence="4 7" id="KW-0862">Zinc</keyword>
<feature type="domain" description="C3H1-type" evidence="9">
    <location>
        <begin position="34"/>
        <end position="61"/>
    </location>
</feature>
<dbReference type="InterPro" id="IPR051712">
    <property type="entry name" value="ARTD-AVP"/>
</dbReference>
<dbReference type="PANTHER" id="PTHR45740">
    <property type="entry name" value="POLY [ADP-RIBOSE] POLYMERASE"/>
    <property type="match status" value="1"/>
</dbReference>
<evidence type="ECO:0000256" key="6">
    <source>
        <dbReference type="ARBA" id="ARBA00024347"/>
    </source>
</evidence>
<feature type="zinc finger region" description="C3H1-type" evidence="7">
    <location>
        <begin position="62"/>
        <end position="81"/>
    </location>
</feature>